<proteinExistence type="predicted"/>
<gene>
    <name evidence="1" type="ORF">G4P62_019300</name>
</gene>
<accession>A0A9D2YFA4</accession>
<feature type="non-terminal residue" evidence="1">
    <location>
        <position position="1"/>
    </location>
</feature>
<dbReference type="AlphaFoldDB" id="A0A9D2YFA4"/>
<dbReference type="EMBL" id="JAAVVJ010000007">
    <property type="protein sequence ID" value="KAF7219522.1"/>
    <property type="molecule type" value="Genomic_DNA"/>
</dbReference>
<protein>
    <submittedName>
        <fullName evidence="1">Zinc finger protein 33A-like</fullName>
    </submittedName>
</protein>
<evidence type="ECO:0000313" key="1">
    <source>
        <dbReference type="EMBL" id="KAF7219522.1"/>
    </source>
</evidence>
<reference evidence="1" key="1">
    <citation type="submission" date="2020-03" db="EMBL/GenBank/DDBJ databases">
        <title>Intra-Species Differences in Population Size shape Life History and Genome Evolution.</title>
        <authorList>
            <person name="Willemsen D."/>
            <person name="Cui R."/>
            <person name="Valenzano D.R."/>
        </authorList>
    </citation>
    <scope>NUCLEOTIDE SEQUENCE</scope>
    <source>
        <strain evidence="1">GRZ</strain>
        <tissue evidence="1">Whole</tissue>
    </source>
</reference>
<name>A0A9D2YFA4_NOTFU</name>
<comment type="caution">
    <text evidence="1">The sequence shown here is derived from an EMBL/GenBank/DDBJ whole genome shotgun (WGS) entry which is preliminary data.</text>
</comment>
<dbReference type="Proteomes" id="UP000822369">
    <property type="component" value="Chromosome 7"/>
</dbReference>
<evidence type="ECO:0000313" key="2">
    <source>
        <dbReference type="Proteomes" id="UP000822369"/>
    </source>
</evidence>
<sequence>NVDGLLQYSAAELFNLRFRYSGSPPPALCLFPDI</sequence>
<organism evidence="1 2">
    <name type="scientific">Nothobranchius furzeri</name>
    <name type="common">Turquoise killifish</name>
    <dbReference type="NCBI Taxonomy" id="105023"/>
    <lineage>
        <taxon>Eukaryota</taxon>
        <taxon>Metazoa</taxon>
        <taxon>Chordata</taxon>
        <taxon>Craniata</taxon>
        <taxon>Vertebrata</taxon>
        <taxon>Euteleostomi</taxon>
        <taxon>Actinopterygii</taxon>
        <taxon>Neopterygii</taxon>
        <taxon>Teleostei</taxon>
        <taxon>Neoteleostei</taxon>
        <taxon>Acanthomorphata</taxon>
        <taxon>Ovalentaria</taxon>
        <taxon>Atherinomorphae</taxon>
        <taxon>Cyprinodontiformes</taxon>
        <taxon>Nothobranchiidae</taxon>
        <taxon>Nothobranchius</taxon>
    </lineage>
</organism>
<feature type="non-terminal residue" evidence="1">
    <location>
        <position position="34"/>
    </location>
</feature>